<accession>A0AAU8LQH4</accession>
<dbReference type="AlphaFoldDB" id="A0AAU8LQH4"/>
<protein>
    <submittedName>
        <fullName evidence="1">Uncharacterized protein</fullName>
    </submittedName>
</protein>
<proteinExistence type="predicted"/>
<organism evidence="1">
    <name type="scientific">Candidatus Electrothrix aestuarii</name>
    <dbReference type="NCBI Taxonomy" id="3062594"/>
    <lineage>
        <taxon>Bacteria</taxon>
        <taxon>Pseudomonadati</taxon>
        <taxon>Thermodesulfobacteriota</taxon>
        <taxon>Desulfobulbia</taxon>
        <taxon>Desulfobulbales</taxon>
        <taxon>Desulfobulbaceae</taxon>
        <taxon>Candidatus Electrothrix</taxon>
    </lineage>
</organism>
<sequence>MMKHIAIVIDWYGPYFSLEEARVALNADYEDGLYMVTGKTPYQRGKPTLQYVGISKKLSSRMGNNHHKLAEISKLSEIWLGEVASTGIPGKKKQATDLRLDLSEWCHSYFLQLPLNDKKTVNPPKEPVTIINRWWFTDYETKRNRRPHPDWPDIIDYWGKEYGAKLSWLGRVSGGRCIVWQPDEF</sequence>
<reference evidence="1" key="1">
    <citation type="journal article" date="2024" name="Syst. Appl. Microbiol.">
        <title>First single-strain enrichments of Electrothrix cable bacteria, description of E. aestuarii sp. nov. and E. rattekaaiensis sp. nov., and proposal of a cable bacteria taxonomy following the rules of the SeqCode.</title>
        <authorList>
            <person name="Plum-Jensen L.E."/>
            <person name="Schramm A."/>
            <person name="Marshall I.P.G."/>
        </authorList>
    </citation>
    <scope>NUCLEOTIDE SEQUENCE</scope>
    <source>
        <strain evidence="1">Rat1</strain>
    </source>
</reference>
<evidence type="ECO:0000313" key="1">
    <source>
        <dbReference type="EMBL" id="XCN71149.1"/>
    </source>
</evidence>
<name>A0AAU8LQH4_9BACT</name>
<dbReference type="EMBL" id="CP159373">
    <property type="protein sequence ID" value="XCN71149.1"/>
    <property type="molecule type" value="Genomic_DNA"/>
</dbReference>
<dbReference type="KEGG" id="eaj:Q3M24_12575"/>
<gene>
    <name evidence="1" type="ORF">Q3M24_12575</name>
</gene>
<reference evidence="1" key="2">
    <citation type="submission" date="2024-06" db="EMBL/GenBank/DDBJ databases">
        <authorList>
            <person name="Plum-Jensen L.E."/>
            <person name="Schramm A."/>
            <person name="Marshall I.P.G."/>
        </authorList>
    </citation>
    <scope>NUCLEOTIDE SEQUENCE</scope>
    <source>
        <strain evidence="1">Rat1</strain>
    </source>
</reference>